<keyword evidence="1" id="KW-0472">Membrane</keyword>
<dbReference type="Proteomes" id="UP000654075">
    <property type="component" value="Unassembled WGS sequence"/>
</dbReference>
<keyword evidence="1" id="KW-0812">Transmembrane</keyword>
<evidence type="ECO:0000256" key="1">
    <source>
        <dbReference type="SAM" id="Phobius"/>
    </source>
</evidence>
<organism evidence="2 3">
    <name type="scientific">Polarella glacialis</name>
    <name type="common">Dinoflagellate</name>
    <dbReference type="NCBI Taxonomy" id="89957"/>
    <lineage>
        <taxon>Eukaryota</taxon>
        <taxon>Sar</taxon>
        <taxon>Alveolata</taxon>
        <taxon>Dinophyceae</taxon>
        <taxon>Suessiales</taxon>
        <taxon>Suessiaceae</taxon>
        <taxon>Polarella</taxon>
    </lineage>
</organism>
<dbReference type="OrthoDB" id="418554at2759"/>
<feature type="transmembrane region" description="Helical" evidence="1">
    <location>
        <begin position="26"/>
        <end position="47"/>
    </location>
</feature>
<dbReference type="EMBL" id="CAJNNV010000390">
    <property type="protein sequence ID" value="CAE8582432.1"/>
    <property type="molecule type" value="Genomic_DNA"/>
</dbReference>
<reference evidence="2" key="1">
    <citation type="submission" date="2021-02" db="EMBL/GenBank/DDBJ databases">
        <authorList>
            <person name="Dougan E. K."/>
            <person name="Rhodes N."/>
            <person name="Thang M."/>
            <person name="Chan C."/>
        </authorList>
    </citation>
    <scope>NUCLEOTIDE SEQUENCE</scope>
</reference>
<evidence type="ECO:0000313" key="3">
    <source>
        <dbReference type="Proteomes" id="UP000654075"/>
    </source>
</evidence>
<keyword evidence="1" id="KW-1133">Transmembrane helix</keyword>
<protein>
    <submittedName>
        <fullName evidence="2">Uncharacterized protein</fullName>
    </submittedName>
</protein>
<sequence>NATTAYFSVFVLGMVVVFSRKGYKTVLAFLSPAVGAALIVSALAFAVTELWVQGQLKTVSDNFPNLTPVSGTWVQFLQILWS</sequence>
<feature type="non-terminal residue" evidence="2">
    <location>
        <position position="82"/>
    </location>
</feature>
<proteinExistence type="predicted"/>
<name>A0A813D3E3_POLGL</name>
<keyword evidence="3" id="KW-1185">Reference proteome</keyword>
<gene>
    <name evidence="2" type="ORF">PGLA1383_LOCUS1428</name>
</gene>
<accession>A0A813D3E3</accession>
<dbReference type="AlphaFoldDB" id="A0A813D3E3"/>
<feature type="non-terminal residue" evidence="2">
    <location>
        <position position="1"/>
    </location>
</feature>
<evidence type="ECO:0000313" key="2">
    <source>
        <dbReference type="EMBL" id="CAE8582432.1"/>
    </source>
</evidence>
<comment type="caution">
    <text evidence="2">The sequence shown here is derived from an EMBL/GenBank/DDBJ whole genome shotgun (WGS) entry which is preliminary data.</text>
</comment>